<dbReference type="GO" id="GO:0020037">
    <property type="term" value="F:heme binding"/>
    <property type="evidence" value="ECO:0007669"/>
    <property type="project" value="TreeGrafter"/>
</dbReference>
<evidence type="ECO:0000259" key="5">
    <source>
        <dbReference type="PROSITE" id="PS50255"/>
    </source>
</evidence>
<dbReference type="Proteomes" id="UP000774699">
    <property type="component" value="Unassembled WGS sequence"/>
</dbReference>
<gene>
    <name evidence="6" type="ORF">FJY86_04415</name>
</gene>
<dbReference type="InterPro" id="IPR050668">
    <property type="entry name" value="Cytochrome_b5"/>
</dbReference>
<dbReference type="PANTHER" id="PTHR19359:SF25">
    <property type="entry name" value="CYTOCHROME B5 HEME-BINDING DOMAIN-CONTAINING PROTEIN"/>
    <property type="match status" value="1"/>
</dbReference>
<accession>A0A8T4C7H1</accession>
<keyword evidence="1" id="KW-0349">Heme</keyword>
<dbReference type="GO" id="GO:0016020">
    <property type="term" value="C:membrane"/>
    <property type="evidence" value="ECO:0007669"/>
    <property type="project" value="TreeGrafter"/>
</dbReference>
<keyword evidence="3" id="KW-0408">Iron</keyword>
<dbReference type="InterPro" id="IPR001199">
    <property type="entry name" value="Cyt_B5-like_heme/steroid-bd"/>
</dbReference>
<evidence type="ECO:0000313" key="6">
    <source>
        <dbReference type="EMBL" id="MBM3282552.1"/>
    </source>
</evidence>
<keyword evidence="2" id="KW-0479">Metal-binding</keyword>
<dbReference type="SMART" id="SM01117">
    <property type="entry name" value="Cyt-b5"/>
    <property type="match status" value="1"/>
</dbReference>
<evidence type="ECO:0000256" key="2">
    <source>
        <dbReference type="ARBA" id="ARBA00022723"/>
    </source>
</evidence>
<dbReference type="AlphaFoldDB" id="A0A8T4C7H1"/>
<reference evidence="6" key="1">
    <citation type="submission" date="2019-03" db="EMBL/GenBank/DDBJ databases">
        <title>Lake Tanganyika Metagenome-Assembled Genomes (MAGs).</title>
        <authorList>
            <person name="Tran P."/>
        </authorList>
    </citation>
    <scope>NUCLEOTIDE SEQUENCE</scope>
    <source>
        <strain evidence="6">M_DeepCast_50m_m2_156</strain>
    </source>
</reference>
<dbReference type="Gene3D" id="3.10.120.10">
    <property type="entry name" value="Cytochrome b5-like heme/steroid binding domain"/>
    <property type="match status" value="1"/>
</dbReference>
<dbReference type="Pfam" id="PF00173">
    <property type="entry name" value="Cyt-b5"/>
    <property type="match status" value="1"/>
</dbReference>
<evidence type="ECO:0000256" key="4">
    <source>
        <dbReference type="ARBA" id="ARBA00038168"/>
    </source>
</evidence>
<dbReference type="PANTHER" id="PTHR19359">
    <property type="entry name" value="CYTOCHROME B5"/>
    <property type="match status" value="1"/>
</dbReference>
<feature type="domain" description="Cytochrome b5 heme-binding" evidence="5">
    <location>
        <begin position="80"/>
        <end position="154"/>
    </location>
</feature>
<organism evidence="6 7">
    <name type="scientific">Candidatus Iainarchaeum sp</name>
    <dbReference type="NCBI Taxonomy" id="3101447"/>
    <lineage>
        <taxon>Archaea</taxon>
        <taxon>Candidatus Iainarchaeota</taxon>
        <taxon>Candidatus Iainarchaeia</taxon>
        <taxon>Candidatus Iainarchaeales</taxon>
        <taxon>Candidatus Iainarchaeaceae</taxon>
        <taxon>Candidatus Iainarchaeum</taxon>
    </lineage>
</organism>
<evidence type="ECO:0000313" key="7">
    <source>
        <dbReference type="Proteomes" id="UP000774699"/>
    </source>
</evidence>
<dbReference type="PROSITE" id="PS50255">
    <property type="entry name" value="CYTOCHROME_B5_2"/>
    <property type="match status" value="1"/>
</dbReference>
<name>A0A8T4C7H1_9ARCH</name>
<comment type="similarity">
    <text evidence="4">Belongs to the cytochrome b5 family.</text>
</comment>
<dbReference type="SUPFAM" id="SSF55856">
    <property type="entry name" value="Cytochrome b5-like heme/steroid binding domain"/>
    <property type="match status" value="1"/>
</dbReference>
<evidence type="ECO:0000256" key="3">
    <source>
        <dbReference type="ARBA" id="ARBA00023004"/>
    </source>
</evidence>
<dbReference type="InterPro" id="IPR036400">
    <property type="entry name" value="Cyt_B5-like_heme/steroid_sf"/>
</dbReference>
<evidence type="ECO:0000256" key="1">
    <source>
        <dbReference type="ARBA" id="ARBA00022617"/>
    </source>
</evidence>
<comment type="caution">
    <text evidence="6">The sequence shown here is derived from an EMBL/GenBank/DDBJ whole genome shotgun (WGS) entry which is preliminary data.</text>
</comment>
<dbReference type="GO" id="GO:0046872">
    <property type="term" value="F:metal ion binding"/>
    <property type="evidence" value="ECO:0007669"/>
    <property type="project" value="UniProtKB-KW"/>
</dbReference>
<dbReference type="EMBL" id="VGJJ01000043">
    <property type="protein sequence ID" value="MBM3282552.1"/>
    <property type="molecule type" value="Genomic_DNA"/>
</dbReference>
<proteinExistence type="inferred from homology"/>
<sequence length="162" mass="16978">MRAIIFVLLLLIGASGCIVSVDPRALDETVNVPVENTPVENPPVVNPPVVVPPTTPPVDTNLVTPPVAPPVTPPPTVPATILLSKTQVAAYSAKKDCWVIYSGSVYNVSSYTSHPGGNVYVPYCGKDMTKAFNQQGHSTKADKILSGFLLGKVGETIPASSV</sequence>
<protein>
    <submittedName>
        <fullName evidence="6">Cytochrome b5 domain-containing protein</fullName>
    </submittedName>
</protein>
<dbReference type="PROSITE" id="PS51257">
    <property type="entry name" value="PROKAR_LIPOPROTEIN"/>
    <property type="match status" value="1"/>
</dbReference>